<evidence type="ECO:0000313" key="2">
    <source>
        <dbReference type="EMBL" id="PKU34582.1"/>
    </source>
</evidence>
<keyword evidence="1" id="KW-0472">Membrane</keyword>
<organism evidence="2 3">
    <name type="scientific">Limosa lapponica baueri</name>
    <dbReference type="NCBI Taxonomy" id="1758121"/>
    <lineage>
        <taxon>Eukaryota</taxon>
        <taxon>Metazoa</taxon>
        <taxon>Chordata</taxon>
        <taxon>Craniata</taxon>
        <taxon>Vertebrata</taxon>
        <taxon>Euteleostomi</taxon>
        <taxon>Archelosauria</taxon>
        <taxon>Archosauria</taxon>
        <taxon>Dinosauria</taxon>
        <taxon>Saurischia</taxon>
        <taxon>Theropoda</taxon>
        <taxon>Coelurosauria</taxon>
        <taxon>Aves</taxon>
        <taxon>Neognathae</taxon>
        <taxon>Neoaves</taxon>
        <taxon>Charadriiformes</taxon>
        <taxon>Scolopacidae</taxon>
        <taxon>Limosa</taxon>
    </lineage>
</organism>
<dbReference type="PROSITE" id="PS00930">
    <property type="entry name" value="RDS_ROM1"/>
    <property type="match status" value="1"/>
</dbReference>
<evidence type="ECO:0000313" key="3">
    <source>
        <dbReference type="Proteomes" id="UP000233556"/>
    </source>
</evidence>
<keyword evidence="3" id="KW-1185">Reference proteome</keyword>
<dbReference type="InterPro" id="IPR018498">
    <property type="entry name" value="Peripherin/rom-1_CS"/>
</dbReference>
<keyword evidence="1" id="KW-1133">Transmembrane helix</keyword>
<dbReference type="GO" id="GO:0016020">
    <property type="term" value="C:membrane"/>
    <property type="evidence" value="ECO:0007669"/>
    <property type="project" value="InterPro"/>
</dbReference>
<reference evidence="3" key="2">
    <citation type="submission" date="2017-12" db="EMBL/GenBank/DDBJ databases">
        <title>Genome sequence of the Bar-tailed Godwit (Limosa lapponica baueri).</title>
        <authorList>
            <person name="Lima N.C.B."/>
            <person name="Parody-Merino A.M."/>
            <person name="Battley P.F."/>
            <person name="Fidler A.E."/>
            <person name="Prosdocimi F."/>
        </authorList>
    </citation>
    <scope>NUCLEOTIDE SEQUENCE [LARGE SCALE GENOMIC DNA]</scope>
</reference>
<dbReference type="InterPro" id="IPR000830">
    <property type="entry name" value="Peripherin/rom-1"/>
</dbReference>
<dbReference type="AlphaFoldDB" id="A0A2I0TLE3"/>
<dbReference type="GO" id="GO:0007601">
    <property type="term" value="P:visual perception"/>
    <property type="evidence" value="ECO:0007669"/>
    <property type="project" value="InterPro"/>
</dbReference>
<protein>
    <submittedName>
        <fullName evidence="2">Photoreceptor outer segment membrane glycoprotein 2</fullName>
    </submittedName>
</protein>
<keyword evidence="1" id="KW-0812">Transmembrane</keyword>
<keyword evidence="2" id="KW-0675">Receptor</keyword>
<dbReference type="OrthoDB" id="9836210at2759"/>
<gene>
    <name evidence="2" type="ORF">llap_15114</name>
</gene>
<reference evidence="3" key="1">
    <citation type="submission" date="2017-11" db="EMBL/GenBank/DDBJ databases">
        <authorList>
            <person name="Lima N.C."/>
            <person name="Parody-Merino A.M."/>
            <person name="Battley P.F."/>
            <person name="Fidler A.E."/>
            <person name="Prosdocimi F."/>
        </authorList>
    </citation>
    <scope>NUCLEOTIDE SEQUENCE [LARGE SCALE GENOMIC DNA]</scope>
</reference>
<dbReference type="EMBL" id="KZ508983">
    <property type="protein sequence ID" value="PKU34582.1"/>
    <property type="molecule type" value="Genomic_DNA"/>
</dbReference>
<evidence type="ECO:0000256" key="1">
    <source>
        <dbReference type="SAM" id="Phobius"/>
    </source>
</evidence>
<sequence length="267" mass="29857">MLRAGLLGRKERKSPCILHMLRKGNHKASEALKKGKSSWFDPESVLQIGEQKQFQQAVKKSRLLQKVQPGLKFRILTGIWGTWKEKQSTGGRIVGISRLKSNVDGKFLVDGVPFSCCNPSSPRPCIQYQLTNNSAHYNYDFLTEELNIWVKGCREALLDYYTAIMRSIGIAALLIWWFELSVLIGVRYLQTAMKNVLLLGDLEGESDGWLLENSFVETAKYNINIIKNLGKANQISTVSGMNDPNIDVQSTNCGKTDVTTKSIPAAS</sequence>
<feature type="transmembrane region" description="Helical" evidence="1">
    <location>
        <begin position="168"/>
        <end position="189"/>
    </location>
</feature>
<name>A0A2I0TLE3_LIMLA</name>
<proteinExistence type="predicted"/>
<dbReference type="Proteomes" id="UP000233556">
    <property type="component" value="Unassembled WGS sequence"/>
</dbReference>
<accession>A0A2I0TLE3</accession>
<dbReference type="PRINTS" id="PR00218">
    <property type="entry name" value="PERIPHERNRDS"/>
</dbReference>